<dbReference type="STRING" id="1073327.SAMN04488108_3372"/>
<keyword evidence="2" id="KW-1185">Reference proteome</keyword>
<accession>A0A1M7ZHD5</accession>
<proteinExistence type="predicted"/>
<reference evidence="2" key="1">
    <citation type="submission" date="2016-12" db="EMBL/GenBank/DDBJ databases">
        <authorList>
            <person name="Varghese N."/>
            <person name="Submissions S."/>
        </authorList>
    </citation>
    <scope>NUCLEOTIDE SEQUENCE [LARGE SCALE GENOMIC DNA]</scope>
    <source>
        <strain evidence="2">DSM 25035</strain>
    </source>
</reference>
<dbReference type="AlphaFoldDB" id="A0A1M7ZHD5"/>
<organism evidence="1 2">
    <name type="scientific">Algoriphagus zhangzhouensis</name>
    <dbReference type="NCBI Taxonomy" id="1073327"/>
    <lineage>
        <taxon>Bacteria</taxon>
        <taxon>Pseudomonadati</taxon>
        <taxon>Bacteroidota</taxon>
        <taxon>Cytophagia</taxon>
        <taxon>Cytophagales</taxon>
        <taxon>Cyclobacteriaceae</taxon>
        <taxon>Algoriphagus</taxon>
    </lineage>
</organism>
<evidence type="ECO:0000313" key="1">
    <source>
        <dbReference type="EMBL" id="SHO64320.1"/>
    </source>
</evidence>
<name>A0A1M7ZHD5_9BACT</name>
<protein>
    <submittedName>
        <fullName evidence="1">Uncharacterized protein</fullName>
    </submittedName>
</protein>
<dbReference type="EMBL" id="FRXN01000005">
    <property type="protein sequence ID" value="SHO64320.1"/>
    <property type="molecule type" value="Genomic_DNA"/>
</dbReference>
<gene>
    <name evidence="1" type="ORF">SAMN04488108_3372</name>
</gene>
<sequence>MKKIAIISVLVGLSFVGLAYFYSLKSSELIRDNLEYDSIKNTLQENQQIALADEISEIKNGDFISNQFIELSESEYKDVTMFVDQFNNDDRVDPLFSNAVVDLIEKDFSELGFIKSIIGSSIDYGNFSFDYSFLPQLFKEDASLSDLLTLSFLNRYRNSDLLLQTYERYKEDIYHSIPKSLYQKVFVQQINDCLLAYEEIAKKTDKKAFFEDIYFKANSQNLHRKYWKYTFWKRREIEKNDKEIYTILSEIKDHYEKL</sequence>
<dbReference type="Proteomes" id="UP000184609">
    <property type="component" value="Unassembled WGS sequence"/>
</dbReference>
<dbReference type="OrthoDB" id="673018at2"/>
<dbReference type="RefSeq" id="WP_073572986.1">
    <property type="nucleotide sequence ID" value="NZ_FRXN01000005.1"/>
</dbReference>
<evidence type="ECO:0000313" key="2">
    <source>
        <dbReference type="Proteomes" id="UP000184609"/>
    </source>
</evidence>